<dbReference type="Pfam" id="PF00132">
    <property type="entry name" value="Hexapep"/>
    <property type="match status" value="1"/>
</dbReference>
<dbReference type="CDD" id="cd03360">
    <property type="entry name" value="LbH_AT_putative"/>
    <property type="match status" value="1"/>
</dbReference>
<organism evidence="5 6">
    <name type="scientific">Dyadobacter psychrophilus</name>
    <dbReference type="NCBI Taxonomy" id="651661"/>
    <lineage>
        <taxon>Bacteria</taxon>
        <taxon>Pseudomonadati</taxon>
        <taxon>Bacteroidota</taxon>
        <taxon>Cytophagia</taxon>
        <taxon>Cytophagales</taxon>
        <taxon>Spirosomataceae</taxon>
        <taxon>Dyadobacter</taxon>
    </lineage>
</organism>
<feature type="binding site" evidence="3">
    <location>
        <position position="134"/>
    </location>
    <ligand>
        <name>acetyl-CoA</name>
        <dbReference type="ChEBI" id="CHEBI:57288"/>
    </ligand>
</feature>
<dbReference type="Proteomes" id="UP000190897">
    <property type="component" value="Unassembled WGS sequence"/>
</dbReference>
<dbReference type="InterPro" id="IPR020019">
    <property type="entry name" value="AcTrfase_PglD-like"/>
</dbReference>
<gene>
    <name evidence="5" type="ORF">SAMN05660293_04216</name>
</gene>
<reference evidence="6" key="1">
    <citation type="submission" date="2017-02" db="EMBL/GenBank/DDBJ databases">
        <authorList>
            <person name="Varghese N."/>
            <person name="Submissions S."/>
        </authorList>
    </citation>
    <scope>NUCLEOTIDE SEQUENCE [LARGE SCALE GENOMIC DNA]</scope>
    <source>
        <strain evidence="6">DSM 22270</strain>
    </source>
</reference>
<dbReference type="PANTHER" id="PTHR43300:SF7">
    <property type="entry name" value="UDP-N-ACETYLBACILLOSAMINE N-ACETYLTRANSFERASE"/>
    <property type="match status" value="1"/>
</dbReference>
<dbReference type="InterPro" id="IPR011004">
    <property type="entry name" value="Trimer_LpxA-like_sf"/>
</dbReference>
<dbReference type="PANTHER" id="PTHR43300">
    <property type="entry name" value="ACETYLTRANSFERASE"/>
    <property type="match status" value="1"/>
</dbReference>
<dbReference type="SUPFAM" id="SSF51161">
    <property type="entry name" value="Trimeric LpxA-like enzymes"/>
    <property type="match status" value="1"/>
</dbReference>
<accession>A0A1T5GPN9</accession>
<evidence type="ECO:0000256" key="1">
    <source>
        <dbReference type="ARBA" id="ARBA00007274"/>
    </source>
</evidence>
<dbReference type="AlphaFoldDB" id="A0A1T5GPN9"/>
<dbReference type="GO" id="GO:0016746">
    <property type="term" value="F:acyltransferase activity"/>
    <property type="evidence" value="ECO:0007669"/>
    <property type="project" value="UniProtKB-KW"/>
</dbReference>
<feature type="domain" description="PglD N-terminal" evidence="4">
    <location>
        <begin position="2"/>
        <end position="72"/>
    </location>
</feature>
<evidence type="ECO:0000256" key="2">
    <source>
        <dbReference type="PIRSR" id="PIRSR620019-1"/>
    </source>
</evidence>
<proteinExistence type="inferred from homology"/>
<feature type="active site" description="Proton acceptor" evidence="2">
    <location>
        <position position="125"/>
    </location>
</feature>
<dbReference type="EMBL" id="FUZA01000006">
    <property type="protein sequence ID" value="SKC10357.1"/>
    <property type="molecule type" value="Genomic_DNA"/>
</dbReference>
<dbReference type="Pfam" id="PF17836">
    <property type="entry name" value="PglD_N"/>
    <property type="match status" value="1"/>
</dbReference>
<dbReference type="Gene3D" id="2.160.10.10">
    <property type="entry name" value="Hexapeptide repeat proteins"/>
    <property type="match status" value="1"/>
</dbReference>
<protein>
    <submittedName>
        <fullName evidence="5">Sugar O-acyltransferase, sialic acid O-acetyltransferase NeuD family</fullName>
    </submittedName>
</protein>
<evidence type="ECO:0000313" key="6">
    <source>
        <dbReference type="Proteomes" id="UP000190897"/>
    </source>
</evidence>
<feature type="site" description="Increases basicity of active site His" evidence="2">
    <location>
        <position position="126"/>
    </location>
</feature>
<keyword evidence="5" id="KW-0808">Transferase</keyword>
<comment type="similarity">
    <text evidence="1">Belongs to the transferase hexapeptide repeat family.</text>
</comment>
<evidence type="ECO:0000313" key="5">
    <source>
        <dbReference type="EMBL" id="SKC10357.1"/>
    </source>
</evidence>
<dbReference type="RefSeq" id="WP_082216886.1">
    <property type="nucleotide sequence ID" value="NZ_FUZA01000006.1"/>
</dbReference>
<keyword evidence="5" id="KW-0012">Acyltransferase</keyword>
<dbReference type="InterPro" id="IPR041561">
    <property type="entry name" value="PglD_N"/>
</dbReference>
<dbReference type="STRING" id="651661.SAMN05660293_04216"/>
<dbReference type="OrthoDB" id="708224at2"/>
<dbReference type="InterPro" id="IPR001451">
    <property type="entry name" value="Hexapep"/>
</dbReference>
<evidence type="ECO:0000256" key="3">
    <source>
        <dbReference type="PIRSR" id="PIRSR620019-2"/>
    </source>
</evidence>
<feature type="binding site" evidence="3">
    <location>
        <position position="61"/>
    </location>
    <ligand>
        <name>substrate</name>
    </ligand>
</feature>
<dbReference type="NCBIfam" id="TIGR03570">
    <property type="entry name" value="NeuD_NnaD"/>
    <property type="match status" value="1"/>
</dbReference>
<dbReference type="InterPro" id="IPR050179">
    <property type="entry name" value="Trans_hexapeptide_repeat"/>
</dbReference>
<sequence length="223" mass="23662">MLIYGAGGHAKVIISLLRNSGTSVKAIFDDDPAKRTFEEISVTGSYDPDLHVHETLILAIGDNAKRAQLAAKIVHRFENVFHYSSLIDRDVRFGLGNVILHCAVIQTDAIIGNHCIINTSAIIEHECKISDFVHIAPGSVLCGNVTVGECTLIGAGSVVVPNVVIGKNCLIGAGSVVTKNIPDGVIVRGNPARIITQTHYGKENLALATAYGRHGNDLHSAGI</sequence>
<evidence type="ECO:0000259" key="4">
    <source>
        <dbReference type="Pfam" id="PF17836"/>
    </source>
</evidence>
<name>A0A1T5GPN9_9BACT</name>
<dbReference type="Gene3D" id="3.40.50.20">
    <property type="match status" value="1"/>
</dbReference>
<keyword evidence="6" id="KW-1185">Reference proteome</keyword>